<proteinExistence type="predicted"/>
<gene>
    <name evidence="1" type="ORF">SAMN05421594_4080</name>
</gene>
<name>A0A1I5BIC6_CHROL</name>
<accession>A0A1I5BIC6</accession>
<reference evidence="2" key="1">
    <citation type="submission" date="2016-10" db="EMBL/GenBank/DDBJ databases">
        <authorList>
            <person name="Varghese N."/>
            <person name="Submissions S."/>
        </authorList>
    </citation>
    <scope>NUCLEOTIDE SEQUENCE [LARGE SCALE GENOMIC DNA]</scope>
    <source>
        <strain evidence="2">DSM 25575</strain>
    </source>
</reference>
<dbReference type="RefSeq" id="WP_139222080.1">
    <property type="nucleotide sequence ID" value="NZ_FOVD01000007.1"/>
</dbReference>
<dbReference type="AlphaFoldDB" id="A0A1I5BIC6"/>
<evidence type="ECO:0000313" key="2">
    <source>
        <dbReference type="Proteomes" id="UP000198769"/>
    </source>
</evidence>
<dbReference type="EMBL" id="FOVD01000007">
    <property type="protein sequence ID" value="SFN74417.1"/>
    <property type="molecule type" value="Genomic_DNA"/>
</dbReference>
<sequence>MKKSHRTSPFYLFPNILLIVIGNSVFAQTGKVGINTTTPTEILDVKGTLRVRSLPNTGTANSIYTTGTDAHSGATPTQTFTGTTPLMINTNGVLGTTTFSNLVPNNTAPNFNTTNTSGAMLVIKRFTIGDWASGQNGNLGFDTGMSVANWEAILSGWMSTFTNNSTASSASQIFGTPNQFGFRMRAQTGGAATWRIIGDIATVNEAQIVDVLFISKKNVATETRTN</sequence>
<keyword evidence="2" id="KW-1185">Reference proteome</keyword>
<organism evidence="1 2">
    <name type="scientific">Chryseobacterium oleae</name>
    <dbReference type="NCBI Taxonomy" id="491207"/>
    <lineage>
        <taxon>Bacteria</taxon>
        <taxon>Pseudomonadati</taxon>
        <taxon>Bacteroidota</taxon>
        <taxon>Flavobacteriia</taxon>
        <taxon>Flavobacteriales</taxon>
        <taxon>Weeksellaceae</taxon>
        <taxon>Chryseobacterium group</taxon>
        <taxon>Chryseobacterium</taxon>
    </lineage>
</organism>
<protein>
    <submittedName>
        <fullName evidence="1">Uncharacterized protein</fullName>
    </submittedName>
</protein>
<evidence type="ECO:0000313" key="1">
    <source>
        <dbReference type="EMBL" id="SFN74417.1"/>
    </source>
</evidence>
<dbReference type="Proteomes" id="UP000198769">
    <property type="component" value="Unassembled WGS sequence"/>
</dbReference>
<dbReference type="OrthoDB" id="1274966at2"/>